<keyword evidence="3" id="KW-1185">Reference proteome</keyword>
<dbReference type="Proteomes" id="UP001597012">
    <property type="component" value="Unassembled WGS sequence"/>
</dbReference>
<reference evidence="3" key="1">
    <citation type="journal article" date="2019" name="Int. J. Syst. Evol. Microbiol.">
        <title>The Global Catalogue of Microorganisms (GCM) 10K type strain sequencing project: providing services to taxonomists for standard genome sequencing and annotation.</title>
        <authorList>
            <consortium name="The Broad Institute Genomics Platform"/>
            <consortium name="The Broad Institute Genome Sequencing Center for Infectious Disease"/>
            <person name="Wu L."/>
            <person name="Ma J."/>
        </authorList>
    </citation>
    <scope>NUCLEOTIDE SEQUENCE [LARGE SCALE GENOMIC DNA]</scope>
    <source>
        <strain evidence="3">CCUG 61948</strain>
    </source>
</reference>
<name>A0ABW3B4Z3_9FLAO</name>
<accession>A0ABW3B4Z3</accession>
<feature type="transmembrane region" description="Helical" evidence="1">
    <location>
        <begin position="6"/>
        <end position="28"/>
    </location>
</feature>
<evidence type="ECO:0000313" key="3">
    <source>
        <dbReference type="Proteomes" id="UP001597012"/>
    </source>
</evidence>
<keyword evidence="1" id="KW-0472">Membrane</keyword>
<sequence>MKNWTFTHTLVAIISMLGTLFLLVHLYSPEGYLKDTLKTGTLRSSNLSGKLLIAKQGSPFKDSIVVQVVHRYSSHPVEITLLDITALKSIDPFNFDAIFLIYRWEARNPPEAIQAFVKQHVKLKSKIVVLTTSWNGLEKMEGLDAITGASIGSDVSMFSDNIIKELDRLLYVEN</sequence>
<protein>
    <recommendedName>
        <fullName evidence="4">DUF4350 domain-containing protein</fullName>
    </recommendedName>
</protein>
<evidence type="ECO:0008006" key="4">
    <source>
        <dbReference type="Google" id="ProtNLM"/>
    </source>
</evidence>
<evidence type="ECO:0000256" key="1">
    <source>
        <dbReference type="SAM" id="Phobius"/>
    </source>
</evidence>
<dbReference type="RefSeq" id="WP_379934417.1">
    <property type="nucleotide sequence ID" value="NZ_JBHTHY010000006.1"/>
</dbReference>
<keyword evidence="1" id="KW-1133">Transmembrane helix</keyword>
<evidence type="ECO:0000313" key="2">
    <source>
        <dbReference type="EMBL" id="MFD0797926.1"/>
    </source>
</evidence>
<gene>
    <name evidence="2" type="ORF">ACFQZJ_10670</name>
</gene>
<proteinExistence type="predicted"/>
<dbReference type="EMBL" id="JBHTHY010000006">
    <property type="protein sequence ID" value="MFD0797926.1"/>
    <property type="molecule type" value="Genomic_DNA"/>
</dbReference>
<organism evidence="2 3">
    <name type="scientific">Maribacter chungangensis</name>
    <dbReference type="NCBI Taxonomy" id="1069117"/>
    <lineage>
        <taxon>Bacteria</taxon>
        <taxon>Pseudomonadati</taxon>
        <taxon>Bacteroidota</taxon>
        <taxon>Flavobacteriia</taxon>
        <taxon>Flavobacteriales</taxon>
        <taxon>Flavobacteriaceae</taxon>
        <taxon>Maribacter</taxon>
    </lineage>
</organism>
<comment type="caution">
    <text evidence="2">The sequence shown here is derived from an EMBL/GenBank/DDBJ whole genome shotgun (WGS) entry which is preliminary data.</text>
</comment>
<keyword evidence="1" id="KW-0812">Transmembrane</keyword>